<evidence type="ECO:0000256" key="1">
    <source>
        <dbReference type="ARBA" id="ARBA00004123"/>
    </source>
</evidence>
<dbReference type="InterPro" id="IPR013087">
    <property type="entry name" value="Znf_C2H2_type"/>
</dbReference>
<evidence type="ECO:0000313" key="11">
    <source>
        <dbReference type="EMBL" id="CAH1798537.1"/>
    </source>
</evidence>
<accession>A0A8J1XJZ3</accession>
<dbReference type="AlphaFoldDB" id="A0A8J1XJZ3"/>
<dbReference type="PROSITE" id="PS50157">
    <property type="entry name" value="ZINC_FINGER_C2H2_2"/>
    <property type="match status" value="1"/>
</dbReference>
<evidence type="ECO:0000256" key="6">
    <source>
        <dbReference type="ARBA" id="ARBA00022771"/>
    </source>
</evidence>
<keyword evidence="4" id="KW-0690">Ribosome biogenesis</keyword>
<keyword evidence="7" id="KW-0862">Zinc</keyword>
<dbReference type="InterPro" id="IPR022755">
    <property type="entry name" value="Znf_C2H2_jaz"/>
</dbReference>
<comment type="caution">
    <text evidence="11">The sequence shown here is derived from an EMBL/GenBank/DDBJ whole genome shotgun (WGS) entry which is preliminary data.</text>
</comment>
<dbReference type="GO" id="GO:0005737">
    <property type="term" value="C:cytoplasm"/>
    <property type="evidence" value="ECO:0007669"/>
    <property type="project" value="UniProtKB-SubCell"/>
</dbReference>
<evidence type="ECO:0000256" key="4">
    <source>
        <dbReference type="ARBA" id="ARBA00022517"/>
    </source>
</evidence>
<dbReference type="InterPro" id="IPR051879">
    <property type="entry name" value="C2H2-ZF_Maturation_Protein"/>
</dbReference>
<dbReference type="GO" id="GO:0003676">
    <property type="term" value="F:nucleic acid binding"/>
    <property type="evidence" value="ECO:0007669"/>
    <property type="project" value="InterPro"/>
</dbReference>
<dbReference type="PANTHER" id="PTHR46095">
    <property type="entry name" value="ZINC FINGER PROTEIN 593"/>
    <property type="match status" value="1"/>
</dbReference>
<gene>
    <name evidence="11" type="ORF">OFUS_LOCUS22673</name>
</gene>
<feature type="compositionally biased region" description="Basic residues" evidence="10">
    <location>
        <begin position="1"/>
        <end position="13"/>
    </location>
</feature>
<dbReference type="InterPro" id="IPR036236">
    <property type="entry name" value="Znf_C2H2_sf"/>
</dbReference>
<dbReference type="PANTHER" id="PTHR46095:SF1">
    <property type="entry name" value="ZINC FINGER PROTEIN 593"/>
    <property type="match status" value="1"/>
</dbReference>
<keyword evidence="8" id="KW-0539">Nucleus</keyword>
<dbReference type="SMART" id="SM00451">
    <property type="entry name" value="ZnF_U1"/>
    <property type="match status" value="1"/>
</dbReference>
<keyword evidence="5" id="KW-0479">Metal-binding</keyword>
<evidence type="ECO:0000256" key="5">
    <source>
        <dbReference type="ARBA" id="ARBA00022723"/>
    </source>
</evidence>
<evidence type="ECO:0000256" key="3">
    <source>
        <dbReference type="ARBA" id="ARBA00022490"/>
    </source>
</evidence>
<evidence type="ECO:0000256" key="10">
    <source>
        <dbReference type="SAM" id="MobiDB-lite"/>
    </source>
</evidence>
<name>A0A8J1XJZ3_OWEFU</name>
<evidence type="ECO:0000256" key="9">
    <source>
        <dbReference type="ARBA" id="ARBA00038064"/>
    </source>
</evidence>
<dbReference type="InterPro" id="IPR003604">
    <property type="entry name" value="Matrin/U1-like-C_Znf_C2H2"/>
</dbReference>
<keyword evidence="12" id="KW-1185">Reference proteome</keyword>
<sequence>MGTGHYARKKQHKGDKPLSTKYRTRRKTKDLDQIHDDMKPEVSKKLLKQDVDLDLPGSGQFYCLHCSKHFIGDKALKDHFKSKPHKRRMKALSVEPYTQAEADRAAGMGSYVAPKKIKLDTSATATDTSKMDETDDVEVK</sequence>
<dbReference type="GO" id="GO:0005634">
    <property type="term" value="C:nucleus"/>
    <property type="evidence" value="ECO:0007669"/>
    <property type="project" value="UniProtKB-SubCell"/>
</dbReference>
<dbReference type="GO" id="GO:0008270">
    <property type="term" value="F:zinc ion binding"/>
    <property type="evidence" value="ECO:0007669"/>
    <property type="project" value="UniProtKB-KW"/>
</dbReference>
<dbReference type="Proteomes" id="UP000749559">
    <property type="component" value="Unassembled WGS sequence"/>
</dbReference>
<dbReference type="EMBL" id="CAIIXF020000011">
    <property type="protein sequence ID" value="CAH1798537.1"/>
    <property type="molecule type" value="Genomic_DNA"/>
</dbReference>
<dbReference type="FunFam" id="3.30.160.60:FF:000299">
    <property type="entry name" value="Zinc finger protein 593"/>
    <property type="match status" value="1"/>
</dbReference>
<dbReference type="Gene3D" id="3.30.160.60">
    <property type="entry name" value="Classic Zinc Finger"/>
    <property type="match status" value="1"/>
</dbReference>
<dbReference type="Pfam" id="PF12171">
    <property type="entry name" value="zf-C2H2_jaz"/>
    <property type="match status" value="1"/>
</dbReference>
<evidence type="ECO:0000313" key="12">
    <source>
        <dbReference type="Proteomes" id="UP000749559"/>
    </source>
</evidence>
<keyword evidence="6" id="KW-0863">Zinc-finger</keyword>
<protein>
    <submittedName>
        <fullName evidence="11">Uncharacterized protein</fullName>
    </submittedName>
</protein>
<evidence type="ECO:0000256" key="8">
    <source>
        <dbReference type="ARBA" id="ARBA00023242"/>
    </source>
</evidence>
<dbReference type="GO" id="GO:0042254">
    <property type="term" value="P:ribosome biogenesis"/>
    <property type="evidence" value="ECO:0007669"/>
    <property type="project" value="UniProtKB-KW"/>
</dbReference>
<proteinExistence type="inferred from homology"/>
<comment type="subcellular location">
    <subcellularLocation>
        <location evidence="2">Cytoplasm</location>
    </subcellularLocation>
    <subcellularLocation>
        <location evidence="1">Nucleus</location>
    </subcellularLocation>
</comment>
<comment type="similarity">
    <text evidence="9">Belongs to the ZNF593/BUD20 C2H2-type zinc-finger protein family.</text>
</comment>
<dbReference type="OrthoDB" id="24683at2759"/>
<dbReference type="PROSITE" id="PS00028">
    <property type="entry name" value="ZINC_FINGER_C2H2_1"/>
    <property type="match status" value="1"/>
</dbReference>
<evidence type="ECO:0000256" key="2">
    <source>
        <dbReference type="ARBA" id="ARBA00004496"/>
    </source>
</evidence>
<dbReference type="GO" id="GO:0043021">
    <property type="term" value="F:ribonucleoprotein complex binding"/>
    <property type="evidence" value="ECO:0007669"/>
    <property type="project" value="UniProtKB-ARBA"/>
</dbReference>
<feature type="region of interest" description="Disordered" evidence="10">
    <location>
        <begin position="1"/>
        <end position="37"/>
    </location>
</feature>
<evidence type="ECO:0000256" key="7">
    <source>
        <dbReference type="ARBA" id="ARBA00022833"/>
    </source>
</evidence>
<dbReference type="SUPFAM" id="SSF57667">
    <property type="entry name" value="beta-beta-alpha zinc fingers"/>
    <property type="match status" value="1"/>
</dbReference>
<keyword evidence="3" id="KW-0963">Cytoplasm</keyword>
<organism evidence="11 12">
    <name type="scientific">Owenia fusiformis</name>
    <name type="common">Polychaete worm</name>
    <dbReference type="NCBI Taxonomy" id="6347"/>
    <lineage>
        <taxon>Eukaryota</taxon>
        <taxon>Metazoa</taxon>
        <taxon>Spiralia</taxon>
        <taxon>Lophotrochozoa</taxon>
        <taxon>Annelida</taxon>
        <taxon>Polychaeta</taxon>
        <taxon>Sedentaria</taxon>
        <taxon>Canalipalpata</taxon>
        <taxon>Sabellida</taxon>
        <taxon>Oweniida</taxon>
        <taxon>Oweniidae</taxon>
        <taxon>Owenia</taxon>
    </lineage>
</organism>
<reference evidence="11" key="1">
    <citation type="submission" date="2022-03" db="EMBL/GenBank/DDBJ databases">
        <authorList>
            <person name="Martin C."/>
        </authorList>
    </citation>
    <scope>NUCLEOTIDE SEQUENCE</scope>
</reference>